<feature type="domain" description="Glycerol-3-phosphate dehydrogenase NAD-dependent N-terminal" evidence="9">
    <location>
        <begin position="4"/>
        <end position="157"/>
    </location>
</feature>
<dbReference type="InterPro" id="IPR008927">
    <property type="entry name" value="6-PGluconate_DH-like_C_sf"/>
</dbReference>
<name>A0A6G8F2J7_9PROT</name>
<organism evidence="11">
    <name type="scientific">uncultured Alphaproteobacteria bacterium</name>
    <dbReference type="NCBI Taxonomy" id="91750"/>
    <lineage>
        <taxon>Bacteria</taxon>
        <taxon>Pseudomonadati</taxon>
        <taxon>Pseudomonadota</taxon>
        <taxon>Alphaproteobacteria</taxon>
        <taxon>environmental samples</taxon>
    </lineage>
</organism>
<evidence type="ECO:0000256" key="3">
    <source>
        <dbReference type="ARBA" id="ARBA00023002"/>
    </source>
</evidence>
<dbReference type="PANTHER" id="PTHR11728">
    <property type="entry name" value="GLYCEROL-3-PHOSPHATE DEHYDROGENASE"/>
    <property type="match status" value="1"/>
</dbReference>
<evidence type="ECO:0000256" key="1">
    <source>
        <dbReference type="ARBA" id="ARBA00011009"/>
    </source>
</evidence>
<dbReference type="GO" id="GO:0008654">
    <property type="term" value="P:phospholipid biosynthetic process"/>
    <property type="evidence" value="ECO:0007669"/>
    <property type="project" value="UniProtKB-KW"/>
</dbReference>
<dbReference type="GO" id="GO:0051287">
    <property type="term" value="F:NAD binding"/>
    <property type="evidence" value="ECO:0007669"/>
    <property type="project" value="InterPro"/>
</dbReference>
<gene>
    <name evidence="11" type="primary">gpsA</name>
    <name evidence="11" type="ORF">PlAlph_4220</name>
</gene>
<dbReference type="GO" id="GO:0047952">
    <property type="term" value="F:glycerol-3-phosphate dehydrogenase [NAD(P)+] activity"/>
    <property type="evidence" value="ECO:0007669"/>
    <property type="project" value="UniProtKB-EC"/>
</dbReference>
<keyword evidence="5" id="KW-0594">Phospholipid biosynthesis</keyword>
<dbReference type="Gene3D" id="3.40.50.720">
    <property type="entry name" value="NAD(P)-binding Rossmann-like Domain"/>
    <property type="match status" value="1"/>
</dbReference>
<evidence type="ECO:0000256" key="8">
    <source>
        <dbReference type="PIRSR" id="PIRSR000114-3"/>
    </source>
</evidence>
<reference evidence="11" key="1">
    <citation type="journal article" date="2020" name="J. ISSAAS">
        <title>Lactobacilli and other gastrointestinal microbiota of Peromyscus leucopus, reservoir host for agents of Lyme disease and other zoonoses in North America.</title>
        <authorList>
            <person name="Milovic A."/>
            <person name="Bassam K."/>
            <person name="Shao H."/>
            <person name="Chatzistamou I."/>
            <person name="Tufts D.M."/>
            <person name="Diuk-Wasser M."/>
            <person name="Barbour A.G."/>
        </authorList>
    </citation>
    <scope>NUCLEOTIDE SEQUENCE</scope>
    <source>
        <strain evidence="11">LL90</strain>
    </source>
</reference>
<dbReference type="GO" id="GO:0005829">
    <property type="term" value="C:cytosol"/>
    <property type="evidence" value="ECO:0007669"/>
    <property type="project" value="TreeGrafter"/>
</dbReference>
<evidence type="ECO:0000256" key="4">
    <source>
        <dbReference type="ARBA" id="ARBA00023098"/>
    </source>
</evidence>
<evidence type="ECO:0000259" key="10">
    <source>
        <dbReference type="Pfam" id="PF07479"/>
    </source>
</evidence>
<dbReference type="AlphaFoldDB" id="A0A6G8F2J7"/>
<sequence length="324" mass="36226">MKDISVIGCGRWGTFLAWYAANRCPEKIKSVLMYDLKISPNFIELRDTRKNEYLSLSDNMFLYDTLDKILVNDTVIISIGCQHLRSLARELNGYDLTGKTFLLAMKGLEESSAKIMHDVFKEEISQDIHVASLSGPGHVQDYMRNVPSAAVIDSLEPETQDYLIKLLQSDLIRFYYGNDLIGDQIGAALKNVIGLAAGILDGLEWYGLKGALMARAPVEVGRLIKHFGGNPMSAYGLAHLGDYEATLFSKHSHNRMFGEDFAKGQTFAKLAEGVPTLKAVKLIADKEGLDMPICQALYRAIYEKADIQSTIRSIFERDLKKEFI</sequence>
<evidence type="ECO:0000256" key="2">
    <source>
        <dbReference type="ARBA" id="ARBA00022516"/>
    </source>
</evidence>
<proteinExistence type="inferred from homology"/>
<dbReference type="InterPro" id="IPR013328">
    <property type="entry name" value="6PGD_dom2"/>
</dbReference>
<dbReference type="PIRSF" id="PIRSF000114">
    <property type="entry name" value="Glycerol-3-P_dh"/>
    <property type="match status" value="1"/>
</dbReference>
<feature type="binding site" evidence="8">
    <location>
        <position position="269"/>
    </location>
    <ligand>
        <name>NAD(+)</name>
        <dbReference type="ChEBI" id="CHEBI:57540"/>
    </ligand>
</feature>
<dbReference type="InterPro" id="IPR006109">
    <property type="entry name" value="G3P_DH_NAD-dep_C"/>
</dbReference>
<dbReference type="GO" id="GO:0005975">
    <property type="term" value="P:carbohydrate metabolic process"/>
    <property type="evidence" value="ECO:0007669"/>
    <property type="project" value="InterPro"/>
</dbReference>
<feature type="domain" description="Glycerol-3-phosphate dehydrogenase NAD-dependent C-terminal" evidence="10">
    <location>
        <begin position="179"/>
        <end position="311"/>
    </location>
</feature>
<accession>A0A6G8F2J7</accession>
<dbReference type="GO" id="GO:0046168">
    <property type="term" value="P:glycerol-3-phosphate catabolic process"/>
    <property type="evidence" value="ECO:0007669"/>
    <property type="project" value="InterPro"/>
</dbReference>
<dbReference type="PANTHER" id="PTHR11728:SF1">
    <property type="entry name" value="GLYCEROL-3-PHOSPHATE DEHYDROGENASE [NAD(+)] 2, CHLOROPLASTIC"/>
    <property type="match status" value="1"/>
</dbReference>
<dbReference type="Pfam" id="PF07479">
    <property type="entry name" value="NAD_Gly3P_dh_C"/>
    <property type="match status" value="1"/>
</dbReference>
<comment type="similarity">
    <text evidence="1">Belongs to the NAD-dependent glycerol-3-phosphate dehydrogenase family.</text>
</comment>
<feature type="active site" description="Proton acceptor" evidence="7">
    <location>
        <position position="190"/>
    </location>
</feature>
<dbReference type="EMBL" id="MN990731">
    <property type="protein sequence ID" value="QIM10530.1"/>
    <property type="molecule type" value="Genomic_DNA"/>
</dbReference>
<dbReference type="SUPFAM" id="SSF51735">
    <property type="entry name" value="NAD(P)-binding Rossmann-fold domains"/>
    <property type="match status" value="1"/>
</dbReference>
<dbReference type="EC" id="1.1.1.94" evidence="11"/>
<dbReference type="InterPro" id="IPR011128">
    <property type="entry name" value="G3P_DH_NAD-dep_N"/>
</dbReference>
<protein>
    <submittedName>
        <fullName evidence="11">Glycerol-3-phosphate dehydrogenase [NAD(P)+]</fullName>
        <ecNumber evidence="11">1.1.1.94</ecNumber>
    </submittedName>
</protein>
<keyword evidence="2" id="KW-0444">Lipid biosynthesis</keyword>
<evidence type="ECO:0000256" key="6">
    <source>
        <dbReference type="ARBA" id="ARBA00023264"/>
    </source>
</evidence>
<dbReference type="InterPro" id="IPR036291">
    <property type="entry name" value="NAD(P)-bd_dom_sf"/>
</dbReference>
<feature type="binding site" evidence="8">
    <location>
        <begin position="8"/>
        <end position="13"/>
    </location>
    <ligand>
        <name>NAD(+)</name>
        <dbReference type="ChEBI" id="CHEBI:57540"/>
    </ligand>
</feature>
<dbReference type="InterPro" id="IPR006168">
    <property type="entry name" value="G3P_DH_NAD-dep"/>
</dbReference>
<keyword evidence="3 11" id="KW-0560">Oxidoreductase</keyword>
<keyword evidence="8" id="KW-0520">NAD</keyword>
<keyword evidence="6" id="KW-1208">Phospholipid metabolism</keyword>
<dbReference type="Pfam" id="PF01210">
    <property type="entry name" value="NAD_Gly3P_dh_N"/>
    <property type="match status" value="1"/>
</dbReference>
<dbReference type="SUPFAM" id="SSF48179">
    <property type="entry name" value="6-phosphogluconate dehydrogenase C-terminal domain-like"/>
    <property type="match status" value="1"/>
</dbReference>
<dbReference type="Gene3D" id="1.10.1040.10">
    <property type="entry name" value="N-(1-d-carboxylethyl)-l-norvaline Dehydrogenase, domain 2"/>
    <property type="match status" value="1"/>
</dbReference>
<keyword evidence="4" id="KW-0443">Lipid metabolism</keyword>
<evidence type="ECO:0000256" key="5">
    <source>
        <dbReference type="ARBA" id="ARBA00023209"/>
    </source>
</evidence>
<evidence type="ECO:0000256" key="7">
    <source>
        <dbReference type="PIRSR" id="PIRSR000114-1"/>
    </source>
</evidence>
<evidence type="ECO:0000313" key="11">
    <source>
        <dbReference type="EMBL" id="QIM10530.1"/>
    </source>
</evidence>
<evidence type="ECO:0000259" key="9">
    <source>
        <dbReference type="Pfam" id="PF01210"/>
    </source>
</evidence>